<dbReference type="PANTHER" id="PTHR11934:SF0">
    <property type="entry name" value="RIBOSE-5-PHOSPHATE ISOMERASE"/>
    <property type="match status" value="1"/>
</dbReference>
<evidence type="ECO:0000313" key="3">
    <source>
        <dbReference type="EMBL" id="QEL13385.1"/>
    </source>
</evidence>
<dbReference type="GO" id="GO:0009052">
    <property type="term" value="P:pentose-phosphate shunt, non-oxidative branch"/>
    <property type="evidence" value="ECO:0007669"/>
    <property type="project" value="InterPro"/>
</dbReference>
<dbReference type="GO" id="GO:0006014">
    <property type="term" value="P:D-ribose metabolic process"/>
    <property type="evidence" value="ECO:0007669"/>
    <property type="project" value="TreeGrafter"/>
</dbReference>
<keyword evidence="4" id="KW-1185">Reference proteome</keyword>
<dbReference type="InterPro" id="IPR004788">
    <property type="entry name" value="Ribose5P_isomerase_type_A"/>
</dbReference>
<reference evidence="4" key="1">
    <citation type="submission" date="2019-08" db="EMBL/GenBank/DDBJ databases">
        <title>Limnoglobus roseus gen. nov., sp. nov., a novel freshwater planctomycete with a giant genome from the family Gemmataceae.</title>
        <authorList>
            <person name="Kulichevskaya I.S."/>
            <person name="Naumoff D.G."/>
            <person name="Miroshnikov K."/>
            <person name="Ivanova A."/>
            <person name="Philippov D.A."/>
            <person name="Hakobyan A."/>
            <person name="Rijpstra I.C."/>
            <person name="Sinninghe Damste J.S."/>
            <person name="Liesack W."/>
            <person name="Dedysh S.N."/>
        </authorList>
    </citation>
    <scope>NUCLEOTIDE SEQUENCE [LARGE SCALE GENOMIC DNA]</scope>
    <source>
        <strain evidence="4">PX52</strain>
    </source>
</reference>
<dbReference type="SUPFAM" id="SSF75445">
    <property type="entry name" value="D-ribose-5-phosphate isomerase (RpiA), lid domain"/>
    <property type="match status" value="1"/>
</dbReference>
<organism evidence="3 4">
    <name type="scientific">Limnoglobus roseus</name>
    <dbReference type="NCBI Taxonomy" id="2598579"/>
    <lineage>
        <taxon>Bacteria</taxon>
        <taxon>Pseudomonadati</taxon>
        <taxon>Planctomycetota</taxon>
        <taxon>Planctomycetia</taxon>
        <taxon>Gemmatales</taxon>
        <taxon>Gemmataceae</taxon>
        <taxon>Limnoglobus</taxon>
    </lineage>
</organism>
<dbReference type="OrthoDB" id="5870696at2"/>
<dbReference type="GO" id="GO:0004751">
    <property type="term" value="F:ribose-5-phosphate isomerase activity"/>
    <property type="evidence" value="ECO:0007669"/>
    <property type="project" value="UniProtKB-UniRule"/>
</dbReference>
<accession>A0A5C1A501</accession>
<dbReference type="KEGG" id="lrs:PX52LOC_00239"/>
<dbReference type="InterPro" id="IPR037171">
    <property type="entry name" value="NagB/RpiA_transferase-like"/>
</dbReference>
<dbReference type="Pfam" id="PF06026">
    <property type="entry name" value="Rib_5-P_isom_A"/>
    <property type="match status" value="1"/>
</dbReference>
<dbReference type="CDD" id="cd01398">
    <property type="entry name" value="RPI_A"/>
    <property type="match status" value="1"/>
</dbReference>
<name>A0A5C1A501_9BACT</name>
<dbReference type="NCBIfam" id="TIGR00021">
    <property type="entry name" value="rpiA"/>
    <property type="match status" value="1"/>
</dbReference>
<dbReference type="EMBL" id="CP042425">
    <property type="protein sequence ID" value="QEL13385.1"/>
    <property type="molecule type" value="Genomic_DNA"/>
</dbReference>
<dbReference type="Proteomes" id="UP000324974">
    <property type="component" value="Chromosome"/>
</dbReference>
<evidence type="ECO:0000313" key="4">
    <source>
        <dbReference type="Proteomes" id="UP000324974"/>
    </source>
</evidence>
<evidence type="ECO:0000256" key="1">
    <source>
        <dbReference type="ARBA" id="ARBA00023235"/>
    </source>
</evidence>
<dbReference type="SUPFAM" id="SSF100950">
    <property type="entry name" value="NagB/RpiA/CoA transferase-like"/>
    <property type="match status" value="1"/>
</dbReference>
<keyword evidence="1 3" id="KW-0413">Isomerase</keyword>
<evidence type="ECO:0000256" key="2">
    <source>
        <dbReference type="NCBIfam" id="TIGR00021"/>
    </source>
</evidence>
<proteinExistence type="predicted"/>
<gene>
    <name evidence="3" type="ORF">PX52LOC_00239</name>
</gene>
<sequence length="223" mass="23857">MTNVEAALNLVTDGMKLGLGSGSASERFLKGLGDRVKAGLKVRGVPTSNKIADLAKGYGIPLVELADALPIDLAVDGADEVDPDLNMIKGYGRALLREKIVAIAAKQFIILIGPERVAEKRVAVLGQRGKVPIEVVPFAVPLVVRLLTELQYGTEILTENDRPVISDNGNYLLNVEVAEIDDPPGFDLMLKGIPGVVETGLFLDMADAVFIETNGTIEELRRA</sequence>
<dbReference type="AlphaFoldDB" id="A0A5C1A501"/>
<protein>
    <recommendedName>
        <fullName evidence="2">Ribose 5-phosphate isomerase A</fullName>
        <ecNumber evidence="2">5.3.1.6</ecNumber>
    </recommendedName>
</protein>
<dbReference type="PANTHER" id="PTHR11934">
    <property type="entry name" value="RIBOSE-5-PHOSPHATE ISOMERASE"/>
    <property type="match status" value="1"/>
</dbReference>
<dbReference type="Gene3D" id="3.40.50.1360">
    <property type="match status" value="1"/>
</dbReference>
<dbReference type="RefSeq" id="WP_149108363.1">
    <property type="nucleotide sequence ID" value="NZ_CP042425.1"/>
</dbReference>
<dbReference type="NCBIfam" id="NF001924">
    <property type="entry name" value="PRK00702.1"/>
    <property type="match status" value="1"/>
</dbReference>
<dbReference type="GO" id="GO:0005829">
    <property type="term" value="C:cytosol"/>
    <property type="evidence" value="ECO:0007669"/>
    <property type="project" value="TreeGrafter"/>
</dbReference>
<dbReference type="EC" id="5.3.1.6" evidence="2"/>
<dbReference type="Gene3D" id="3.30.70.260">
    <property type="match status" value="1"/>
</dbReference>